<organism evidence="2 3">
    <name type="scientific">Fusarium oxysporum f. sp. cubense</name>
    <dbReference type="NCBI Taxonomy" id="61366"/>
    <lineage>
        <taxon>Eukaryota</taxon>
        <taxon>Fungi</taxon>
        <taxon>Dikarya</taxon>
        <taxon>Ascomycota</taxon>
        <taxon>Pezizomycotina</taxon>
        <taxon>Sordariomycetes</taxon>
        <taxon>Hypocreomycetidae</taxon>
        <taxon>Hypocreales</taxon>
        <taxon>Nectriaceae</taxon>
        <taxon>Fusarium</taxon>
        <taxon>Fusarium oxysporum species complex</taxon>
    </lineage>
</organism>
<comment type="caution">
    <text evidence="2">The sequence shown here is derived from an EMBL/GenBank/DDBJ whole genome shotgun (WGS) entry which is preliminary data.</text>
</comment>
<dbReference type="Proteomes" id="UP000321331">
    <property type="component" value="Unassembled WGS sequence"/>
</dbReference>
<proteinExistence type="predicted"/>
<evidence type="ECO:0000313" key="2">
    <source>
        <dbReference type="EMBL" id="TXC03655.1"/>
    </source>
</evidence>
<reference evidence="2 3" key="1">
    <citation type="submission" date="2019-07" db="EMBL/GenBank/DDBJ databases">
        <title>The First High-Quality Draft Genome Sequence of the Causal Agent of the Current Panama Disease Epidemic.</title>
        <authorList>
            <person name="Warmington R.J."/>
            <person name="Kay W."/>
            <person name="Jeffries A."/>
            <person name="Bebber D."/>
            <person name="Moore K."/>
            <person name="Studholme D.J."/>
        </authorList>
    </citation>
    <scope>NUCLEOTIDE SEQUENCE [LARGE SCALE GENOMIC DNA]</scope>
    <source>
        <strain evidence="2 3">TR4</strain>
    </source>
</reference>
<feature type="compositionally biased region" description="Basic and acidic residues" evidence="1">
    <location>
        <begin position="49"/>
        <end position="58"/>
    </location>
</feature>
<accession>A0A5C6SYB7</accession>
<name>A0A5C6SYB7_FUSOC</name>
<dbReference type="AlphaFoldDB" id="A0A5C6SYB7"/>
<sequence length="195" mass="21823">MRRARRLEARNGNTFAQKTKDKKQATVDRGEAATVAQWERQYVAMRNSENPRSREERRRRSRKKEVQNEQQNGGRLMVIAKVEVAVVVLVVDKAQARRGRGAIYARLRRGLQEGETARGTVGGSLAFDAAGSCVRCGLALVRVCVGRIGGIKASAKQAATMNERSNELLLTREMIDAEEELEERKKISRRKVTGT</sequence>
<feature type="compositionally biased region" description="Basic and acidic residues" evidence="1">
    <location>
        <begin position="18"/>
        <end position="31"/>
    </location>
</feature>
<gene>
    <name evidence="2" type="ORF">FocTR4_00000914</name>
</gene>
<evidence type="ECO:0000313" key="3">
    <source>
        <dbReference type="Proteomes" id="UP000321331"/>
    </source>
</evidence>
<protein>
    <submittedName>
        <fullName evidence="2">Uncharacterized protein</fullName>
    </submittedName>
</protein>
<evidence type="ECO:0000256" key="1">
    <source>
        <dbReference type="SAM" id="MobiDB-lite"/>
    </source>
</evidence>
<dbReference type="EMBL" id="VMNF01000007">
    <property type="protein sequence ID" value="TXC03655.1"/>
    <property type="molecule type" value="Genomic_DNA"/>
</dbReference>
<feature type="region of interest" description="Disordered" evidence="1">
    <location>
        <begin position="44"/>
        <end position="71"/>
    </location>
</feature>
<feature type="region of interest" description="Disordered" evidence="1">
    <location>
        <begin position="1"/>
        <end position="32"/>
    </location>
</feature>